<dbReference type="AlphaFoldDB" id="A0A1H6QAM5"/>
<gene>
    <name evidence="3" type="ORF">SAMN04487995_0085</name>
</gene>
<dbReference type="PANTHER" id="PTHR12147:SF26">
    <property type="entry name" value="PEPTIDASE M28 DOMAIN-CONTAINING PROTEIN"/>
    <property type="match status" value="1"/>
</dbReference>
<dbReference type="GO" id="GO:0008235">
    <property type="term" value="F:metalloexopeptidase activity"/>
    <property type="evidence" value="ECO:0007669"/>
    <property type="project" value="InterPro"/>
</dbReference>
<dbReference type="GO" id="GO:0006508">
    <property type="term" value="P:proteolysis"/>
    <property type="evidence" value="ECO:0007669"/>
    <property type="project" value="InterPro"/>
</dbReference>
<keyword evidence="4" id="KW-1185">Reference proteome</keyword>
<evidence type="ECO:0000256" key="1">
    <source>
        <dbReference type="SAM" id="SignalP"/>
    </source>
</evidence>
<accession>A0A1H6QAM5</accession>
<dbReference type="EMBL" id="FNXY01000001">
    <property type="protein sequence ID" value="SEI37207.1"/>
    <property type="molecule type" value="Genomic_DNA"/>
</dbReference>
<dbReference type="InterPro" id="IPR045175">
    <property type="entry name" value="M28_fam"/>
</dbReference>
<evidence type="ECO:0000313" key="4">
    <source>
        <dbReference type="Proteomes" id="UP000199532"/>
    </source>
</evidence>
<dbReference type="Proteomes" id="UP000199532">
    <property type="component" value="Unassembled WGS sequence"/>
</dbReference>
<dbReference type="PANTHER" id="PTHR12147">
    <property type="entry name" value="METALLOPEPTIDASE M28 FAMILY MEMBER"/>
    <property type="match status" value="1"/>
</dbReference>
<feature type="signal peptide" evidence="1">
    <location>
        <begin position="1"/>
        <end position="38"/>
    </location>
</feature>
<dbReference type="STRING" id="408657.SAMN04487995_0085"/>
<dbReference type="Gene3D" id="3.40.630.10">
    <property type="entry name" value="Zn peptidases"/>
    <property type="match status" value="1"/>
</dbReference>
<name>A0A1H6QAM5_9BACT</name>
<evidence type="ECO:0000259" key="2">
    <source>
        <dbReference type="Pfam" id="PF04389"/>
    </source>
</evidence>
<protein>
    <submittedName>
        <fullName evidence="3">Peptidase family M28</fullName>
    </submittedName>
</protein>
<dbReference type="SUPFAM" id="SSF53187">
    <property type="entry name" value="Zn-dependent exopeptidases"/>
    <property type="match status" value="1"/>
</dbReference>
<feature type="chain" id="PRO_5011760115" evidence="1">
    <location>
        <begin position="39"/>
        <end position="512"/>
    </location>
</feature>
<organism evidence="3 4">
    <name type="scientific">Dyadobacter koreensis</name>
    <dbReference type="NCBI Taxonomy" id="408657"/>
    <lineage>
        <taxon>Bacteria</taxon>
        <taxon>Pseudomonadati</taxon>
        <taxon>Bacteroidota</taxon>
        <taxon>Cytophagia</taxon>
        <taxon>Cytophagales</taxon>
        <taxon>Spirosomataceae</taxon>
        <taxon>Dyadobacter</taxon>
    </lineage>
</organism>
<feature type="domain" description="Peptidase M28" evidence="2">
    <location>
        <begin position="292"/>
        <end position="501"/>
    </location>
</feature>
<reference evidence="3 4" key="1">
    <citation type="submission" date="2016-10" db="EMBL/GenBank/DDBJ databases">
        <authorList>
            <person name="de Groot N.N."/>
        </authorList>
    </citation>
    <scope>NUCLEOTIDE SEQUENCE [LARGE SCALE GENOMIC DNA]</scope>
    <source>
        <strain evidence="3 4">DSM 19938</strain>
    </source>
</reference>
<dbReference type="InterPro" id="IPR007484">
    <property type="entry name" value="Peptidase_M28"/>
</dbReference>
<proteinExistence type="predicted"/>
<keyword evidence="1" id="KW-0732">Signal</keyword>
<evidence type="ECO:0000313" key="3">
    <source>
        <dbReference type="EMBL" id="SEI37207.1"/>
    </source>
</evidence>
<sequence>MSPILRGRTDINIPFGFHVTPMKRLTLILLSLTSVAFAQPAAVRKIASEISTASLRDNLFYLASDKMEGRMMATKGDTLASIFIADWFKINKLVAPYKNGRSYFQAVTSYKITSKDNLVINGKNYDKPGNWMSSKDFSSAENTGVLLPFFSDPDSLLKALSNIDTKGKTLVIPSVLLEKTATNETFLAQLSAKGIVATMNYGALVDQFTEYAKKNSFLPQYTDSTGAFGKNLRIGSFSLTTERMDELLASDALTVKVYNEIIKTTSRSGILELKTKVSAEVKKSFQKIQAPNVIGMIKGSDPDADCIVVSAHHDHDGRNGSEIYYGAVDNASGTVAIMEMAAMMNKASEKGFRPKRTIIFASFTGEERGLLGSYYYVDHPITPIKKTRAIMNIDMMGRVDTIYSGKKADSSYAYILVKDSLNIGLRAALFKANDNVRLKLDTRYEQPQFAQRRIRGSDQYPFYKKGVPFVRIDCGFAKEYHKPEDTPDKINYALLTKQTQLAFLTLWNMAND</sequence>
<dbReference type="Pfam" id="PF04389">
    <property type="entry name" value="Peptidase_M28"/>
    <property type="match status" value="1"/>
</dbReference>